<dbReference type="GO" id="GO:0008955">
    <property type="term" value="F:peptidoglycan glycosyltransferase activity"/>
    <property type="evidence" value="ECO:0007669"/>
    <property type="project" value="UniProtKB-UniRule"/>
</dbReference>
<dbReference type="GO" id="GO:0009252">
    <property type="term" value="P:peptidoglycan biosynthetic process"/>
    <property type="evidence" value="ECO:0007669"/>
    <property type="project" value="UniProtKB-UniRule"/>
</dbReference>
<dbReference type="GO" id="GO:0005886">
    <property type="term" value="C:plasma membrane"/>
    <property type="evidence" value="ECO:0007669"/>
    <property type="project" value="UniProtKB-SubCell"/>
</dbReference>
<dbReference type="GO" id="GO:0008360">
    <property type="term" value="P:regulation of cell shape"/>
    <property type="evidence" value="ECO:0007669"/>
    <property type="project" value="UniProtKB-KW"/>
</dbReference>
<comment type="catalytic activity">
    <reaction evidence="11">
        <text>[GlcNAc-(1-&gt;4)-Mur2Ac(oyl-L-Ala-gamma-D-Glu-L-Lys-D-Ala-D-Ala)](n)-di-trans,octa-cis-undecaprenyl diphosphate + beta-D-GlcNAc-(1-&gt;4)-Mur2Ac(oyl-L-Ala-gamma-D-Glu-L-Lys-D-Ala-D-Ala)-di-trans,octa-cis-undecaprenyl diphosphate = [GlcNAc-(1-&gt;4)-Mur2Ac(oyl-L-Ala-gamma-D-Glu-L-Lys-D-Ala-D-Ala)](n+1)-di-trans,octa-cis-undecaprenyl diphosphate + di-trans,octa-cis-undecaprenyl diphosphate + H(+)</text>
        <dbReference type="Rhea" id="RHEA:23708"/>
        <dbReference type="Rhea" id="RHEA-COMP:9602"/>
        <dbReference type="Rhea" id="RHEA-COMP:9603"/>
        <dbReference type="ChEBI" id="CHEBI:15378"/>
        <dbReference type="ChEBI" id="CHEBI:58405"/>
        <dbReference type="ChEBI" id="CHEBI:60033"/>
        <dbReference type="ChEBI" id="CHEBI:78435"/>
        <dbReference type="EC" id="2.4.99.28"/>
    </reaction>
</comment>
<evidence type="ECO:0000259" key="13">
    <source>
        <dbReference type="Pfam" id="PF00912"/>
    </source>
</evidence>
<dbReference type="GO" id="GO:0009274">
    <property type="term" value="C:peptidoglycan-based cell wall"/>
    <property type="evidence" value="ECO:0007669"/>
    <property type="project" value="InterPro"/>
</dbReference>
<evidence type="ECO:0000313" key="15">
    <source>
        <dbReference type="Proteomes" id="UP000563524"/>
    </source>
</evidence>
<keyword evidence="9 11" id="KW-0472">Membrane</keyword>
<dbReference type="GO" id="GO:0071555">
    <property type="term" value="P:cell wall organization"/>
    <property type="evidence" value="ECO:0007669"/>
    <property type="project" value="UniProtKB-KW"/>
</dbReference>
<feature type="compositionally biased region" description="Basic residues" evidence="12">
    <location>
        <begin position="15"/>
        <end position="24"/>
    </location>
</feature>
<dbReference type="EMBL" id="JACHOB010000002">
    <property type="protein sequence ID" value="MBB4658811.1"/>
    <property type="molecule type" value="Genomic_DNA"/>
</dbReference>
<dbReference type="InterPro" id="IPR001264">
    <property type="entry name" value="Glyco_trans_51"/>
</dbReference>
<evidence type="ECO:0000256" key="12">
    <source>
        <dbReference type="SAM" id="MobiDB-lite"/>
    </source>
</evidence>
<comment type="pathway">
    <text evidence="11">Cell wall biogenesis; peptidoglycan biosynthesis.</text>
</comment>
<dbReference type="SUPFAM" id="SSF53955">
    <property type="entry name" value="Lysozyme-like"/>
    <property type="match status" value="1"/>
</dbReference>
<dbReference type="NCBIfam" id="TIGR02070">
    <property type="entry name" value="mono_pep_trsgly"/>
    <property type="match status" value="1"/>
</dbReference>
<evidence type="ECO:0000256" key="10">
    <source>
        <dbReference type="ARBA" id="ARBA00023316"/>
    </source>
</evidence>
<keyword evidence="4 11" id="KW-0808">Transferase</keyword>
<feature type="transmembrane region" description="Helical" evidence="11">
    <location>
        <begin position="31"/>
        <end position="56"/>
    </location>
</feature>
<dbReference type="Proteomes" id="UP000563524">
    <property type="component" value="Unassembled WGS sequence"/>
</dbReference>
<comment type="subcellular location">
    <subcellularLocation>
        <location evidence="11">Cell inner membrane</location>
        <topology evidence="11">Single-pass membrane protein</topology>
    </subcellularLocation>
</comment>
<comment type="caution">
    <text evidence="14">The sequence shown here is derived from an EMBL/GenBank/DDBJ whole genome shotgun (WGS) entry which is preliminary data.</text>
</comment>
<evidence type="ECO:0000256" key="1">
    <source>
        <dbReference type="ARBA" id="ARBA00022475"/>
    </source>
</evidence>
<keyword evidence="15" id="KW-1185">Reference proteome</keyword>
<gene>
    <name evidence="11" type="primary">mtgA</name>
    <name evidence="14" type="ORF">GGQ59_001325</name>
</gene>
<comment type="similarity">
    <text evidence="11">Belongs to the glycosyltransferase 51 family.</text>
</comment>
<keyword evidence="2 11" id="KW-0997">Cell inner membrane</keyword>
<evidence type="ECO:0000313" key="14">
    <source>
        <dbReference type="EMBL" id="MBB4658811.1"/>
    </source>
</evidence>
<keyword evidence="5 11" id="KW-0812">Transmembrane</keyword>
<protein>
    <recommendedName>
        <fullName evidence="11">Biosynthetic peptidoglycan transglycosylase</fullName>
        <ecNumber evidence="11">2.4.99.28</ecNumber>
    </recommendedName>
    <alternativeName>
        <fullName evidence="11">Glycan polymerase</fullName>
    </alternativeName>
    <alternativeName>
        <fullName evidence="11">Peptidoglycan glycosyltransferase MtgA</fullName>
        <shortName evidence="11">PGT</shortName>
    </alternativeName>
</protein>
<dbReference type="InterPro" id="IPR011812">
    <property type="entry name" value="Pep_trsgly"/>
</dbReference>
<dbReference type="EC" id="2.4.99.28" evidence="11"/>
<dbReference type="AlphaFoldDB" id="A0A840I3F4"/>
<feature type="region of interest" description="Disordered" evidence="12">
    <location>
        <begin position="1"/>
        <end position="24"/>
    </location>
</feature>
<name>A0A840I3F4_9PROT</name>
<feature type="domain" description="Glycosyl transferase family 51" evidence="13">
    <location>
        <begin position="72"/>
        <end position="230"/>
    </location>
</feature>
<keyword evidence="7 11" id="KW-0573">Peptidoglycan synthesis</keyword>
<dbReference type="Gene3D" id="1.10.3810.10">
    <property type="entry name" value="Biosynthetic peptidoglycan transglycosylase-like"/>
    <property type="match status" value="1"/>
</dbReference>
<evidence type="ECO:0000256" key="9">
    <source>
        <dbReference type="ARBA" id="ARBA00023136"/>
    </source>
</evidence>
<evidence type="ECO:0000256" key="11">
    <source>
        <dbReference type="HAMAP-Rule" id="MF_00766"/>
    </source>
</evidence>
<accession>A0A840I3F4</accession>
<dbReference type="UniPathway" id="UPA00219"/>
<keyword evidence="6 11" id="KW-0133">Cell shape</keyword>
<organism evidence="14 15">
    <name type="scientific">Parvularcula dongshanensis</name>
    <dbReference type="NCBI Taxonomy" id="1173995"/>
    <lineage>
        <taxon>Bacteria</taxon>
        <taxon>Pseudomonadati</taxon>
        <taxon>Pseudomonadota</taxon>
        <taxon>Alphaproteobacteria</taxon>
        <taxon>Parvularculales</taxon>
        <taxon>Parvularculaceae</taxon>
        <taxon>Parvularcula</taxon>
    </lineage>
</organism>
<dbReference type="GO" id="GO:0016763">
    <property type="term" value="F:pentosyltransferase activity"/>
    <property type="evidence" value="ECO:0007669"/>
    <property type="project" value="InterPro"/>
</dbReference>
<evidence type="ECO:0000256" key="6">
    <source>
        <dbReference type="ARBA" id="ARBA00022960"/>
    </source>
</evidence>
<dbReference type="InterPro" id="IPR036950">
    <property type="entry name" value="PBP_transglycosylase"/>
</dbReference>
<evidence type="ECO:0000256" key="4">
    <source>
        <dbReference type="ARBA" id="ARBA00022679"/>
    </source>
</evidence>
<keyword evidence="1 11" id="KW-1003">Cell membrane</keyword>
<evidence type="ECO:0000256" key="7">
    <source>
        <dbReference type="ARBA" id="ARBA00022984"/>
    </source>
</evidence>
<dbReference type="InterPro" id="IPR023346">
    <property type="entry name" value="Lysozyme-like_dom_sf"/>
</dbReference>
<keyword evidence="10 11" id="KW-0961">Cell wall biogenesis/degradation</keyword>
<dbReference type="HAMAP" id="MF_00766">
    <property type="entry name" value="PGT_MtgA"/>
    <property type="match status" value="1"/>
</dbReference>
<evidence type="ECO:0000256" key="5">
    <source>
        <dbReference type="ARBA" id="ARBA00022692"/>
    </source>
</evidence>
<sequence length="254" mass="28133">MPASRTPRRAEPLAKRGRGRRGRRGSPVWRVLKGVLLFGVAAIVLSVLWVAAHAFIPVGPTSLMMLRAHQGQTIERRWVRIEDVSPYLVTAVIAAEDTKFCAHPGFDVENIKKAIEEAKAGRRMRGASTLSQQTAKNVFLWPGRGWVRKGLEVWFTGLEELFWSKRRILEVYLNVAEWGDGNFGAEAAAKARFGKTARELNKGEAALLAAVLPNPAKWRVDPPGPYVRSRAGTLRARMDTVRAQGLDGCVLSEL</sequence>
<proteinExistence type="inferred from homology"/>
<comment type="function">
    <text evidence="11">Peptidoglycan polymerase that catalyzes glycan chain elongation from lipid-linked precursors.</text>
</comment>
<dbReference type="PANTHER" id="PTHR30400:SF0">
    <property type="entry name" value="BIOSYNTHETIC PEPTIDOGLYCAN TRANSGLYCOSYLASE"/>
    <property type="match status" value="1"/>
</dbReference>
<dbReference type="PANTHER" id="PTHR30400">
    <property type="entry name" value="MONOFUNCTIONAL BIOSYNTHETIC PEPTIDOGLYCAN TRANSGLYCOSYLASE"/>
    <property type="match status" value="1"/>
</dbReference>
<evidence type="ECO:0000256" key="2">
    <source>
        <dbReference type="ARBA" id="ARBA00022519"/>
    </source>
</evidence>
<dbReference type="Pfam" id="PF00912">
    <property type="entry name" value="Transgly"/>
    <property type="match status" value="1"/>
</dbReference>
<keyword evidence="3 11" id="KW-0328">Glycosyltransferase</keyword>
<reference evidence="14 15" key="1">
    <citation type="submission" date="2020-08" db="EMBL/GenBank/DDBJ databases">
        <title>Genomic Encyclopedia of Type Strains, Phase IV (KMG-IV): sequencing the most valuable type-strain genomes for metagenomic binning, comparative biology and taxonomic classification.</title>
        <authorList>
            <person name="Goeker M."/>
        </authorList>
    </citation>
    <scope>NUCLEOTIDE SEQUENCE [LARGE SCALE GENOMIC DNA]</scope>
    <source>
        <strain evidence="14 15">DSM 102850</strain>
    </source>
</reference>
<evidence type="ECO:0000256" key="3">
    <source>
        <dbReference type="ARBA" id="ARBA00022676"/>
    </source>
</evidence>
<evidence type="ECO:0000256" key="8">
    <source>
        <dbReference type="ARBA" id="ARBA00022989"/>
    </source>
</evidence>
<keyword evidence="8 11" id="KW-1133">Transmembrane helix</keyword>